<keyword evidence="2" id="KW-0227">DNA damage</keyword>
<keyword evidence="4" id="KW-0695">RNA-directed DNA polymerase</keyword>
<dbReference type="InterPro" id="IPR043128">
    <property type="entry name" value="Rev_trsase/Diguanyl_cyclase"/>
</dbReference>
<dbReference type="Gene3D" id="3.30.70.270">
    <property type="match status" value="1"/>
</dbReference>
<keyword evidence="4" id="KW-0808">Transferase</keyword>
<evidence type="ECO:0000259" key="3">
    <source>
        <dbReference type="PROSITE" id="PS50878"/>
    </source>
</evidence>
<sequence>MIKIQGNAVNMNNKYLKQECFLTTEVLPSELPNFFSNHPIKSNLEELINLIPTDSKNFNKKFNDKHTIPLNFEIPKNIGGLRTISLMHPSAQLKFMFYIMKYEYLLINFLQKSKFNVRKVQKTNTITHNESKALDKERLKIEQDFGITGDSSITNEELDRLFKKYFTYNKHHKLSGIIKSPSFHRDSLKYRFFSKLDIQNFFGSIYTHSITWAIVGDKHVGKGYSSQHLKNTFAAQSDIIQQKSNDNETNGIIIGPEINRIIADIILTHCDYIIEKNLNQQGINFNKDYKIYRYVDDYYIFSKTYEHLEIIEKEISKELLNFNLKLNLEKHQIKEQPFSLSDTPIVQLKQTLNIFSNNREINLLKLSKNNNLYCRGDGLSYEISVNQILLKESAWIQLYEVIRNIIISSPSSKKRIVLYFLKYISLEIYIPSFIKRGGNSYFFRNLRTIYTALDQITNIYSIHPDSDTTEAYINTIMKFRASLSNLKSIITNSGEEFIENSVNYISDMENRIFENIYRILKNNSDRINNISDLIVYLKFFEQKISTQFLCQLLEKNQEDYFTLCAVGYYIIEDVRRYRVVLDHLYKSVSSFVKNYQTHTNSHLEDAKYFYILNDFIYYPEFQTLEIKNKSAKDILQEFKDKELDKLGRDSTYYKIFKQLMNQSYYNWDLKQIDFEKLQIQKIITDKNNLSFDDY</sequence>
<dbReference type="RefSeq" id="WP_136628423.1">
    <property type="nucleotide sequence ID" value="NZ_JAFFHI010000006.1"/>
</dbReference>
<dbReference type="SUPFAM" id="SSF56672">
    <property type="entry name" value="DNA/RNA polymerases"/>
    <property type="match status" value="1"/>
</dbReference>
<keyword evidence="4" id="KW-0548">Nucleotidyltransferase</keyword>
<gene>
    <name evidence="4" type="ORF">FAJ34_05685</name>
</gene>
<dbReference type="InterPro" id="IPR000477">
    <property type="entry name" value="RT_dom"/>
</dbReference>
<dbReference type="GO" id="GO:0003964">
    <property type="term" value="F:RNA-directed DNA polymerase activity"/>
    <property type="evidence" value="ECO:0007669"/>
    <property type="project" value="UniProtKB-KW"/>
</dbReference>
<evidence type="ECO:0000313" key="5">
    <source>
        <dbReference type="Proteomes" id="UP000305768"/>
    </source>
</evidence>
<evidence type="ECO:0000256" key="1">
    <source>
        <dbReference type="ARBA" id="ARBA00022457"/>
    </source>
</evidence>
<dbReference type="InterPro" id="IPR043502">
    <property type="entry name" value="DNA/RNA_pol_sf"/>
</dbReference>
<name>A0A4T2H9B9_STRSU</name>
<comment type="caution">
    <text evidence="4">The sequence shown here is derived from an EMBL/GenBank/DDBJ whole genome shotgun (WGS) entry which is preliminary data.</text>
</comment>
<feature type="domain" description="Reverse transcriptase" evidence="3">
    <location>
        <begin position="91"/>
        <end position="345"/>
    </location>
</feature>
<dbReference type="GO" id="GO:0006974">
    <property type="term" value="P:DNA damage response"/>
    <property type="evidence" value="ECO:0007669"/>
    <property type="project" value="UniProtKB-KW"/>
</dbReference>
<proteinExistence type="predicted"/>
<dbReference type="PROSITE" id="PS50878">
    <property type="entry name" value="RT_POL"/>
    <property type="match status" value="1"/>
</dbReference>
<accession>A0A4T2H9B9</accession>
<protein>
    <submittedName>
        <fullName evidence="4">RNA-directed DNA polymerase</fullName>
    </submittedName>
</protein>
<keyword evidence="1" id="KW-0515">Mutator protein</keyword>
<evidence type="ECO:0000313" key="4">
    <source>
        <dbReference type="EMBL" id="TII07847.1"/>
    </source>
</evidence>
<reference evidence="4 5" key="1">
    <citation type="submission" date="2019-04" db="EMBL/GenBank/DDBJ databases">
        <title>Genome analysis of Streptococcus suis strain WUSS425.</title>
        <authorList>
            <person name="Chen H."/>
            <person name="Gao X."/>
            <person name="Wu Z."/>
        </authorList>
    </citation>
    <scope>NUCLEOTIDE SEQUENCE [LARGE SCALE GENOMIC DNA]</scope>
    <source>
        <strain evidence="4 5">WUSS425</strain>
    </source>
</reference>
<dbReference type="AlphaFoldDB" id="A0A4T2H9B9"/>
<organism evidence="4 5">
    <name type="scientific">Streptococcus suis</name>
    <dbReference type="NCBI Taxonomy" id="1307"/>
    <lineage>
        <taxon>Bacteria</taxon>
        <taxon>Bacillati</taxon>
        <taxon>Bacillota</taxon>
        <taxon>Bacilli</taxon>
        <taxon>Lactobacillales</taxon>
        <taxon>Streptococcaceae</taxon>
        <taxon>Streptococcus</taxon>
    </lineage>
</organism>
<dbReference type="EMBL" id="SSXP01000006">
    <property type="protein sequence ID" value="TII07847.1"/>
    <property type="molecule type" value="Genomic_DNA"/>
</dbReference>
<dbReference type="Proteomes" id="UP000305768">
    <property type="component" value="Unassembled WGS sequence"/>
</dbReference>
<dbReference type="Pfam" id="PF00078">
    <property type="entry name" value="RVT_1"/>
    <property type="match status" value="1"/>
</dbReference>
<evidence type="ECO:0000256" key="2">
    <source>
        <dbReference type="ARBA" id="ARBA00022763"/>
    </source>
</evidence>
<dbReference type="CDD" id="cd01646">
    <property type="entry name" value="RT_Bac_retron_I"/>
    <property type="match status" value="1"/>
</dbReference>